<organism evidence="6 7">
    <name type="scientific">Streptomyces caelestis</name>
    <dbReference type="NCBI Taxonomy" id="36816"/>
    <lineage>
        <taxon>Bacteria</taxon>
        <taxon>Bacillati</taxon>
        <taxon>Actinomycetota</taxon>
        <taxon>Actinomycetes</taxon>
        <taxon>Kitasatosporales</taxon>
        <taxon>Streptomycetaceae</taxon>
        <taxon>Streptomyces</taxon>
    </lineage>
</organism>
<dbReference type="SUPFAM" id="SSF46894">
    <property type="entry name" value="C-terminal effector domain of the bipartite response regulators"/>
    <property type="match status" value="1"/>
</dbReference>
<evidence type="ECO:0000313" key="7">
    <source>
        <dbReference type="Proteomes" id="UP000037773"/>
    </source>
</evidence>
<comment type="caution">
    <text evidence="6">The sequence shown here is derived from an EMBL/GenBank/DDBJ whole genome shotgun (WGS) entry which is preliminary data.</text>
</comment>
<gene>
    <name evidence="6" type="ORF">ADK41_13630</name>
</gene>
<feature type="domain" description="Response regulatory" evidence="5">
    <location>
        <begin position="5"/>
        <end position="121"/>
    </location>
</feature>
<dbReference type="GO" id="GO:0006355">
    <property type="term" value="P:regulation of DNA-templated transcription"/>
    <property type="evidence" value="ECO:0007669"/>
    <property type="project" value="InterPro"/>
</dbReference>
<dbReference type="InterPro" id="IPR000792">
    <property type="entry name" value="Tscrpt_reg_LuxR_C"/>
</dbReference>
<evidence type="ECO:0000256" key="2">
    <source>
        <dbReference type="ARBA" id="ARBA00023125"/>
    </source>
</evidence>
<dbReference type="SMART" id="SM00448">
    <property type="entry name" value="REC"/>
    <property type="match status" value="1"/>
</dbReference>
<keyword evidence="1" id="KW-0597">Phosphoprotein</keyword>
<dbReference type="Pfam" id="PF00196">
    <property type="entry name" value="GerE"/>
    <property type="match status" value="1"/>
</dbReference>
<dbReference type="InterPro" id="IPR039420">
    <property type="entry name" value="WalR-like"/>
</dbReference>
<dbReference type="AlphaFoldDB" id="A0A0M9X945"/>
<dbReference type="CDD" id="cd17535">
    <property type="entry name" value="REC_NarL-like"/>
    <property type="match status" value="1"/>
</dbReference>
<evidence type="ECO:0008006" key="8">
    <source>
        <dbReference type="Google" id="ProtNLM"/>
    </source>
</evidence>
<accession>A0A0M9X945</accession>
<dbReference type="Proteomes" id="UP000037773">
    <property type="component" value="Unassembled WGS sequence"/>
</dbReference>
<dbReference type="Gene3D" id="3.40.50.2300">
    <property type="match status" value="1"/>
</dbReference>
<dbReference type="PANTHER" id="PTHR43214:SF42">
    <property type="entry name" value="TRANSCRIPTIONAL REGULATORY PROTEIN DESR"/>
    <property type="match status" value="1"/>
</dbReference>
<feature type="domain" description="HTH luxR-type" evidence="4">
    <location>
        <begin position="146"/>
        <end position="211"/>
    </location>
</feature>
<dbReference type="PROSITE" id="PS50110">
    <property type="entry name" value="RESPONSE_REGULATORY"/>
    <property type="match status" value="1"/>
</dbReference>
<dbReference type="InterPro" id="IPR001789">
    <property type="entry name" value="Sig_transdc_resp-reg_receiver"/>
</dbReference>
<evidence type="ECO:0000256" key="1">
    <source>
        <dbReference type="ARBA" id="ARBA00022553"/>
    </source>
</evidence>
<dbReference type="OrthoDB" id="4267514at2"/>
<proteinExistence type="predicted"/>
<dbReference type="PROSITE" id="PS50043">
    <property type="entry name" value="HTH_LUXR_2"/>
    <property type="match status" value="1"/>
</dbReference>
<keyword evidence="2" id="KW-0238">DNA-binding</keyword>
<evidence type="ECO:0000259" key="5">
    <source>
        <dbReference type="PROSITE" id="PS50110"/>
    </source>
</evidence>
<name>A0A0M9X945_9ACTN</name>
<evidence type="ECO:0000256" key="3">
    <source>
        <dbReference type="PROSITE-ProRule" id="PRU00169"/>
    </source>
</evidence>
<dbReference type="InterPro" id="IPR016032">
    <property type="entry name" value="Sig_transdc_resp-reg_C-effctor"/>
</dbReference>
<dbReference type="Pfam" id="PF00072">
    <property type="entry name" value="Response_reg"/>
    <property type="match status" value="1"/>
</dbReference>
<dbReference type="PROSITE" id="PS00622">
    <property type="entry name" value="HTH_LUXR_1"/>
    <property type="match status" value="1"/>
</dbReference>
<dbReference type="GO" id="GO:0003677">
    <property type="term" value="F:DNA binding"/>
    <property type="evidence" value="ECO:0007669"/>
    <property type="project" value="UniProtKB-KW"/>
</dbReference>
<evidence type="ECO:0000313" key="6">
    <source>
        <dbReference type="EMBL" id="KOT39821.1"/>
    </source>
</evidence>
<comment type="caution">
    <text evidence="3">Lacks conserved residue(s) required for the propagation of feature annotation.</text>
</comment>
<dbReference type="SUPFAM" id="SSF52172">
    <property type="entry name" value="CheY-like"/>
    <property type="match status" value="1"/>
</dbReference>
<dbReference type="Gene3D" id="1.10.10.10">
    <property type="entry name" value="Winged helix-like DNA-binding domain superfamily/Winged helix DNA-binding domain"/>
    <property type="match status" value="1"/>
</dbReference>
<sequence>MSSIRILLMDTERLVAEGFRNLLQSFKEFSVVAVTHDEATTLRQLRRHHPHLVVMGPGAGGNGGMDTARAIRRSSRHVRIIVLASSRQPIHMREAFVAGANAYLSRDIDAQELRDTLLTVHREGVALSAAAAGQVLELVSGGLSRDASPLDLLTRREREILFLVADDQETHHIAARLGITPKTVRNYLSRIYAKLGTRNRLQTALYALRCPDFHPQSVVKT</sequence>
<evidence type="ECO:0000259" key="4">
    <source>
        <dbReference type="PROSITE" id="PS50043"/>
    </source>
</evidence>
<reference evidence="6 7" key="1">
    <citation type="submission" date="2015-07" db="EMBL/GenBank/DDBJ databases">
        <authorList>
            <person name="Noorani M."/>
        </authorList>
    </citation>
    <scope>NUCLEOTIDE SEQUENCE [LARGE SCALE GENOMIC DNA]</scope>
    <source>
        <strain evidence="6 7">NRRL B-24567</strain>
    </source>
</reference>
<dbReference type="CDD" id="cd06170">
    <property type="entry name" value="LuxR_C_like"/>
    <property type="match status" value="1"/>
</dbReference>
<dbReference type="PATRIC" id="fig|36816.3.peg.2947"/>
<dbReference type="GO" id="GO:0000160">
    <property type="term" value="P:phosphorelay signal transduction system"/>
    <property type="evidence" value="ECO:0007669"/>
    <property type="project" value="InterPro"/>
</dbReference>
<dbReference type="PANTHER" id="PTHR43214">
    <property type="entry name" value="TWO-COMPONENT RESPONSE REGULATOR"/>
    <property type="match status" value="1"/>
</dbReference>
<dbReference type="InterPro" id="IPR058245">
    <property type="entry name" value="NreC/VraR/RcsB-like_REC"/>
</dbReference>
<dbReference type="InterPro" id="IPR036388">
    <property type="entry name" value="WH-like_DNA-bd_sf"/>
</dbReference>
<protein>
    <recommendedName>
        <fullName evidence="8">Response regulator transcription factor</fullName>
    </recommendedName>
</protein>
<dbReference type="InterPro" id="IPR011006">
    <property type="entry name" value="CheY-like_superfamily"/>
</dbReference>
<keyword evidence="7" id="KW-1185">Reference proteome</keyword>
<dbReference type="PRINTS" id="PR00038">
    <property type="entry name" value="HTHLUXR"/>
</dbReference>
<dbReference type="SMART" id="SM00421">
    <property type="entry name" value="HTH_LUXR"/>
    <property type="match status" value="1"/>
</dbReference>
<dbReference type="EMBL" id="LGCN01000132">
    <property type="protein sequence ID" value="KOT39821.1"/>
    <property type="molecule type" value="Genomic_DNA"/>
</dbReference>